<evidence type="ECO:0000313" key="4">
    <source>
        <dbReference type="EMBL" id="KAI1515542.1"/>
    </source>
</evidence>
<feature type="compositionally biased region" description="Polar residues" evidence="1">
    <location>
        <begin position="846"/>
        <end position="858"/>
    </location>
</feature>
<dbReference type="Proteomes" id="UP000249757">
    <property type="component" value="Unassembled WGS sequence"/>
</dbReference>
<keyword evidence="6" id="KW-1185">Reference proteome</keyword>
<sequence>MPSLKDLSCAIELSEPQKALEEFGTIYGDGFVETFVPVPSKPQSFSVHLTSNKFIAPGVAIFVYVDGVYQCNRNRQDLKLRKPSDSRSLVDFRVRQKEERQGDGSMIAREWAFDKLNITSADDAPSLCSPNILENIGCIEVIVLRCAGIRNAQSGATMNFDGAGDYLDQHFGLDGSSGPSNEKSMYDDRLPLFHNFGNGFSPPPPLSSYRQPYVESDDSRKASSSRNRRSAHGAQGVPPQASVTHHTQLRSRYTESVSPGARRTSEICPPGFQYGSGPIPRDGEPFRQRATDARTSKVPFQDPVWLNEVITTAVKQGLEESRRIEAQSEGRAGKKKIHSDVDIKNHLPGAWPTSPVAVTPEPYKRSQPAAFSVHERDSDHGSKWNDSQGGWSQHKSQSKAGSRVTWSAEPFSETDSSSHRGWKLHEETPSDSWDTEETWATNKAHTWEASDPVSQSQPPAVLSHYNVKAIPPINLDTHSRQRSKLSSQQQKSRSKSRTKHSRREHGITSSSSEETGYAYLERPSDSVVSLSSSDETLRASRSRTHAPLGTKSRSKSRSRRTKSAQRDDGRRPSQASQYAPMAQPAGTHYAAASPMIKQATPIIMNAPIHLIPTQVPSWQPSVHPPSQGPQVFDPIRKQSNASNKFPPPYASSLKDLVNGTVGAEQQESRSVSSSSWGSVKKTGSVKDSWGNDDDKESGWGTTGTSGWEEKEPKPQGKNGWETTNEPMNEGQADGWKTPNEPMKDDQAEGWKTPNEPMNDDQTNVWANTDDINQVEAIAWETKDNNWVMKGDGASMKDDGVHAKNSNWGMEDNSGDKNDDGWSPKNNWGAPQTLKSEGEKEKEGTVNDATSLRSASENAVENPFVSETPWQTQTWDFQANKDHEEVVPCNDVKPAPQIPVVETPQKAASASRRYSNKSLSKYRQLRNSSTDLTTPKAHWQFPPPPLSHKLRTISENQTYIAPKEPRYIIPEKIASEKGIEHQVRPGPATEYGHVVGRPEYMDQLDKPYAVFRFKYRSRSILKALFGDQISGVEKPLPSRTTEIKKEKLKQVPQDELIDKMLKLETKLKEAQRSREKKHKHGHRHHEAEKEEEKVTKPSDQTEVMAQALTEAWVQHQSREPSEKANSQTAKSTSKEKGENIEKKGNANGAWLQSGNDGWGSNIKW</sequence>
<dbReference type="EMBL" id="NQIK02000008">
    <property type="protein sequence ID" value="KAF7567237.1"/>
    <property type="molecule type" value="Genomic_DNA"/>
</dbReference>
<feature type="region of interest" description="Disordered" evidence="1">
    <location>
        <begin position="1066"/>
        <end position="1163"/>
    </location>
</feature>
<dbReference type="InterPro" id="IPR057678">
    <property type="entry name" value="DUF7918"/>
</dbReference>
<evidence type="ECO:0000313" key="5">
    <source>
        <dbReference type="Proteomes" id="UP000245464"/>
    </source>
</evidence>
<feature type="compositionally biased region" description="Basic and acidic residues" evidence="1">
    <location>
        <begin position="373"/>
        <end position="383"/>
    </location>
</feature>
<feature type="compositionally biased region" description="Polar residues" evidence="1">
    <location>
        <begin position="905"/>
        <end position="932"/>
    </location>
</feature>
<feature type="compositionally biased region" description="Low complexity" evidence="1">
    <location>
        <begin position="668"/>
        <end position="686"/>
    </location>
</feature>
<accession>A0A2W1GS41</accession>
<comment type="caution">
    <text evidence="3">The sequence shown here is derived from an EMBL/GenBank/DDBJ whole genome shotgun (WGS) entry which is preliminary data.</text>
</comment>
<dbReference type="OMA" id="AREWAFD"/>
<evidence type="ECO:0000313" key="6">
    <source>
        <dbReference type="Proteomes" id="UP000249757"/>
    </source>
</evidence>
<reference evidence="4" key="3">
    <citation type="journal article" date="2022" name="bioRxiv">
        <title>A global pangenome for the wheat fungal pathogen Pyrenophora tritici-repentis and prediction of effector protein structural homology.</title>
        <authorList>
            <person name="Moolhuijzen P."/>
            <person name="See P.T."/>
            <person name="Shi G."/>
            <person name="Powell H.R."/>
            <person name="Cockram J."/>
            <person name="Jorgensen L.N."/>
            <person name="Benslimane H."/>
            <person name="Strelkov S.E."/>
            <person name="Turner J."/>
            <person name="Liu Z."/>
            <person name="Moffat C.S."/>
        </authorList>
    </citation>
    <scope>NUCLEOTIDE SEQUENCE</scope>
    <source>
        <strain evidence="4">86-124</strain>
    </source>
</reference>
<feature type="region of interest" description="Disordered" evidence="1">
    <location>
        <begin position="888"/>
        <end position="945"/>
    </location>
</feature>
<dbReference type="Pfam" id="PF25534">
    <property type="entry name" value="DUF7918"/>
    <property type="match status" value="1"/>
</dbReference>
<feature type="compositionally biased region" description="Basic residues" evidence="1">
    <location>
        <begin position="492"/>
        <end position="503"/>
    </location>
</feature>
<feature type="region of interest" description="Disordered" evidence="1">
    <location>
        <begin position="344"/>
        <end position="437"/>
    </location>
</feature>
<feature type="region of interest" description="Disordered" evidence="1">
    <location>
        <begin position="789"/>
        <end position="867"/>
    </location>
</feature>
<protein>
    <submittedName>
        <fullName evidence="3">Ago-hook domain containing protein</fullName>
    </submittedName>
</protein>
<feature type="domain" description="DUF7918" evidence="2">
    <location>
        <begin position="964"/>
        <end position="1023"/>
    </location>
</feature>
<reference evidence="6" key="4">
    <citation type="journal article" date="2022" name="Microb. Genom.">
        <title>A global pangenome for the wheat fungal pathogen Pyrenophora tritici-repentis and prediction of effector protein structural homology.</title>
        <authorList>
            <person name="Moolhuijzen P.M."/>
            <person name="See P.T."/>
            <person name="Shi G."/>
            <person name="Powell H.R."/>
            <person name="Cockram J."/>
            <person name="Jorgensen L.N."/>
            <person name="Benslimane H."/>
            <person name="Strelkov S.E."/>
            <person name="Turner J."/>
            <person name="Liu Z."/>
            <person name="Moffat C.S."/>
        </authorList>
    </citation>
    <scope>NUCLEOTIDE SEQUENCE [LARGE SCALE GENOMIC DNA]</scope>
</reference>
<feature type="compositionally biased region" description="Basic residues" evidence="1">
    <location>
        <begin position="1073"/>
        <end position="1083"/>
    </location>
</feature>
<evidence type="ECO:0000256" key="1">
    <source>
        <dbReference type="SAM" id="MobiDB-lite"/>
    </source>
</evidence>
<dbReference type="Proteomes" id="UP000245464">
    <property type="component" value="Chromosome 8"/>
</dbReference>
<organism evidence="3 5">
    <name type="scientific">Pyrenophora tritici-repentis</name>
    <dbReference type="NCBI Taxonomy" id="45151"/>
    <lineage>
        <taxon>Eukaryota</taxon>
        <taxon>Fungi</taxon>
        <taxon>Dikarya</taxon>
        <taxon>Ascomycota</taxon>
        <taxon>Pezizomycotina</taxon>
        <taxon>Dothideomycetes</taxon>
        <taxon>Pleosporomycetidae</taxon>
        <taxon>Pleosporales</taxon>
        <taxon>Pleosporineae</taxon>
        <taxon>Pleosporaceae</taxon>
        <taxon>Pyrenophora</taxon>
    </lineage>
</organism>
<feature type="compositionally biased region" description="Polar residues" evidence="1">
    <location>
        <begin position="823"/>
        <end position="834"/>
    </location>
</feature>
<feature type="compositionally biased region" description="Basic and acidic residues" evidence="1">
    <location>
        <begin position="835"/>
        <end position="844"/>
    </location>
</feature>
<dbReference type="OrthoDB" id="5423516at2759"/>
<dbReference type="EMBL" id="NRDI02000006">
    <property type="protein sequence ID" value="KAI1515542.1"/>
    <property type="molecule type" value="Genomic_DNA"/>
</dbReference>
<feature type="compositionally biased region" description="Basic and acidic residues" evidence="1">
    <location>
        <begin position="1084"/>
        <end position="1095"/>
    </location>
</feature>
<feature type="compositionally biased region" description="Basic and acidic residues" evidence="1">
    <location>
        <begin position="1131"/>
        <end position="1143"/>
    </location>
</feature>
<feature type="compositionally biased region" description="Polar residues" evidence="1">
    <location>
        <begin position="241"/>
        <end position="257"/>
    </location>
</feature>
<name>A0A2W1GS41_9PLEO</name>
<feature type="region of interest" description="Disordered" evidence="1">
    <location>
        <begin position="472"/>
        <end position="585"/>
    </location>
</feature>
<gene>
    <name evidence="4" type="ORF">Ptr86124_005543</name>
    <name evidence="3" type="ORF">PtrM4_138280</name>
</gene>
<feature type="compositionally biased region" description="Low complexity" evidence="1">
    <location>
        <begin position="525"/>
        <end position="534"/>
    </location>
</feature>
<dbReference type="AlphaFoldDB" id="A0A2W1GS41"/>
<feature type="region of interest" description="Disordered" evidence="1">
    <location>
        <begin position="617"/>
        <end position="764"/>
    </location>
</feature>
<feature type="compositionally biased region" description="Basic residues" evidence="1">
    <location>
        <begin position="552"/>
        <end position="563"/>
    </location>
</feature>
<proteinExistence type="predicted"/>
<evidence type="ECO:0000313" key="3">
    <source>
        <dbReference type="EMBL" id="KAF7567237.1"/>
    </source>
</evidence>
<feature type="region of interest" description="Disordered" evidence="1">
    <location>
        <begin position="201"/>
        <end position="286"/>
    </location>
</feature>
<reference evidence="3" key="1">
    <citation type="journal article" date="2018" name="BMC Genomics">
        <title>Comparative genomics of the wheat fungal pathogen Pyrenophora tritici-repentis reveals chromosomal variations and genome plasticity.</title>
        <authorList>
            <person name="Moolhuijzen P."/>
            <person name="See P.T."/>
            <person name="Hane J.K."/>
            <person name="Shi G."/>
            <person name="Liu Z."/>
            <person name="Oliver R.P."/>
            <person name="Moffat C.S."/>
        </authorList>
    </citation>
    <scope>NUCLEOTIDE SEQUENCE [LARGE SCALE GENOMIC DNA]</scope>
    <source>
        <strain evidence="3">M4</strain>
    </source>
</reference>
<evidence type="ECO:0000259" key="2">
    <source>
        <dbReference type="Pfam" id="PF25534"/>
    </source>
</evidence>
<reference evidence="4" key="2">
    <citation type="submission" date="2021-05" db="EMBL/GenBank/DDBJ databases">
        <authorList>
            <person name="Moolhuijzen P.M."/>
            <person name="Moffat C.S."/>
        </authorList>
    </citation>
    <scope>NUCLEOTIDE SEQUENCE</scope>
    <source>
        <strain evidence="4">86-124</strain>
    </source>
</reference>
<feature type="compositionally biased region" description="Polar residues" evidence="1">
    <location>
        <begin position="384"/>
        <end position="400"/>
    </location>
</feature>